<evidence type="ECO:0000313" key="2">
    <source>
        <dbReference type="Proteomes" id="UP001238179"/>
    </source>
</evidence>
<gene>
    <name evidence="1" type="ORF">METEAL_15490</name>
</gene>
<evidence type="ECO:0000313" key="1">
    <source>
        <dbReference type="EMBL" id="BDU72375.1"/>
    </source>
</evidence>
<reference evidence="2" key="1">
    <citation type="journal article" date="2023" name="Int. J. Syst. Evol. Microbiol.">
        <title>Mesoterricola silvestris gen. nov., sp. nov., Mesoterricola sediminis sp. nov., Geothrix oryzae sp. nov., Geothrix edaphica sp. nov., Geothrix rubra sp. nov., and Geothrix limicola sp. nov., six novel members of Acidobacteriota isolated from soils.</title>
        <authorList>
            <person name="Itoh H."/>
            <person name="Sugisawa Y."/>
            <person name="Mise K."/>
            <person name="Xu Z."/>
            <person name="Kuniyasu M."/>
            <person name="Ushijima N."/>
            <person name="Kawano K."/>
            <person name="Kobayashi E."/>
            <person name="Shiratori Y."/>
            <person name="Masuda Y."/>
            <person name="Senoo K."/>
        </authorList>
    </citation>
    <scope>NUCLEOTIDE SEQUENCE [LARGE SCALE GENOMIC DNA]</scope>
    <source>
        <strain evidence="2">W79</strain>
    </source>
</reference>
<evidence type="ECO:0008006" key="3">
    <source>
        <dbReference type="Google" id="ProtNLM"/>
    </source>
</evidence>
<protein>
    <recommendedName>
        <fullName evidence="3">Mor transcription activator domain-containing protein</fullName>
    </recommendedName>
</protein>
<dbReference type="AlphaFoldDB" id="A0AA48GQJ4"/>
<sequence length="114" mass="12994">MACRPLPEKMDESLPTAAEILLESMTELLIGRGIQEPAAGMIARRQLAQLLNRLGGGYVWLPRTIDYYTRTAKEDRNAMVLDMVRQGHPKEVILRVVNLKKSQFYNIIRRKKAG</sequence>
<dbReference type="EMBL" id="AP027080">
    <property type="protein sequence ID" value="BDU72375.1"/>
    <property type="molecule type" value="Genomic_DNA"/>
</dbReference>
<proteinExistence type="predicted"/>
<organism evidence="1 2">
    <name type="scientific">Mesoterricola silvestris</name>
    <dbReference type="NCBI Taxonomy" id="2927979"/>
    <lineage>
        <taxon>Bacteria</taxon>
        <taxon>Pseudomonadati</taxon>
        <taxon>Acidobacteriota</taxon>
        <taxon>Holophagae</taxon>
        <taxon>Holophagales</taxon>
        <taxon>Holophagaceae</taxon>
        <taxon>Mesoterricola</taxon>
    </lineage>
</organism>
<name>A0AA48GQJ4_9BACT</name>
<dbReference type="KEGG" id="msil:METEAL_15490"/>
<dbReference type="RefSeq" id="WP_316415276.1">
    <property type="nucleotide sequence ID" value="NZ_AP027080.1"/>
</dbReference>
<accession>A0AA48GQJ4</accession>
<dbReference type="Proteomes" id="UP001238179">
    <property type="component" value="Chromosome"/>
</dbReference>
<keyword evidence="2" id="KW-1185">Reference proteome</keyword>